<dbReference type="EMBL" id="AMGY01000002">
    <property type="protein sequence ID" value="EXJ89072.1"/>
    <property type="molecule type" value="Genomic_DNA"/>
</dbReference>
<evidence type="ECO:0000259" key="6">
    <source>
        <dbReference type="Pfam" id="PF14833"/>
    </source>
</evidence>
<evidence type="ECO:0000256" key="2">
    <source>
        <dbReference type="ARBA" id="ARBA00023027"/>
    </source>
</evidence>
<dbReference type="Pfam" id="PF14833">
    <property type="entry name" value="NAD_binding_11"/>
    <property type="match status" value="1"/>
</dbReference>
<keyword evidence="1" id="KW-0560">Oxidoreductase</keyword>
<dbReference type="Proteomes" id="UP000019478">
    <property type="component" value="Unassembled WGS sequence"/>
</dbReference>
<evidence type="ECO:0000256" key="3">
    <source>
        <dbReference type="PIRSR" id="PIRSR000103-1"/>
    </source>
</evidence>
<dbReference type="InterPro" id="IPR036291">
    <property type="entry name" value="NAD(P)-bd_dom_sf"/>
</dbReference>
<dbReference type="RefSeq" id="XP_007730469.1">
    <property type="nucleotide sequence ID" value="XM_007732279.1"/>
</dbReference>
<evidence type="ECO:0000259" key="5">
    <source>
        <dbReference type="Pfam" id="PF03446"/>
    </source>
</evidence>
<reference evidence="7 8" key="1">
    <citation type="submission" date="2013-03" db="EMBL/GenBank/DDBJ databases">
        <title>The Genome Sequence of Capronia epimyces CBS 606.96.</title>
        <authorList>
            <consortium name="The Broad Institute Genomics Platform"/>
            <person name="Cuomo C."/>
            <person name="de Hoog S."/>
            <person name="Gorbushina A."/>
            <person name="Walker B."/>
            <person name="Young S.K."/>
            <person name="Zeng Q."/>
            <person name="Gargeya S."/>
            <person name="Fitzgerald M."/>
            <person name="Haas B."/>
            <person name="Abouelleil A."/>
            <person name="Allen A.W."/>
            <person name="Alvarado L."/>
            <person name="Arachchi H.M."/>
            <person name="Berlin A.M."/>
            <person name="Chapman S.B."/>
            <person name="Gainer-Dewar J."/>
            <person name="Goldberg J."/>
            <person name="Griggs A."/>
            <person name="Gujja S."/>
            <person name="Hansen M."/>
            <person name="Howarth C."/>
            <person name="Imamovic A."/>
            <person name="Ireland A."/>
            <person name="Larimer J."/>
            <person name="McCowan C."/>
            <person name="Murphy C."/>
            <person name="Pearson M."/>
            <person name="Poon T.W."/>
            <person name="Priest M."/>
            <person name="Roberts A."/>
            <person name="Saif S."/>
            <person name="Shea T."/>
            <person name="Sisk P."/>
            <person name="Sykes S."/>
            <person name="Wortman J."/>
            <person name="Nusbaum C."/>
            <person name="Birren B."/>
        </authorList>
    </citation>
    <scope>NUCLEOTIDE SEQUENCE [LARGE SCALE GENOMIC DNA]</scope>
    <source>
        <strain evidence="7 8">CBS 606.96</strain>
    </source>
</reference>
<dbReference type="InterPro" id="IPR008927">
    <property type="entry name" value="6-PGluconate_DH-like_C_sf"/>
</dbReference>
<feature type="domain" description="6-phosphogluconate dehydrogenase NADP-binding" evidence="5">
    <location>
        <begin position="7"/>
        <end position="152"/>
    </location>
</feature>
<feature type="region of interest" description="Disordered" evidence="4">
    <location>
        <begin position="150"/>
        <end position="173"/>
    </location>
</feature>
<dbReference type="STRING" id="1182542.W9Y893"/>
<dbReference type="GO" id="GO:0008442">
    <property type="term" value="F:3-hydroxyisobutyrate dehydrogenase activity"/>
    <property type="evidence" value="ECO:0007669"/>
    <property type="project" value="TreeGrafter"/>
</dbReference>
<proteinExistence type="predicted"/>
<dbReference type="GeneID" id="19166269"/>
<dbReference type="Gene3D" id="1.10.1040.10">
    <property type="entry name" value="N-(1-d-carboxylethyl)-l-norvaline Dehydrogenase, domain 2"/>
    <property type="match status" value="1"/>
</dbReference>
<keyword evidence="2" id="KW-0520">NAD</keyword>
<dbReference type="OrthoDB" id="21615at2759"/>
<dbReference type="PANTHER" id="PTHR22981">
    <property type="entry name" value="3-HYDROXYISOBUTYRATE DEHYDROGENASE-RELATED"/>
    <property type="match status" value="1"/>
</dbReference>
<dbReference type="GO" id="GO:0006574">
    <property type="term" value="P:L-valine catabolic process"/>
    <property type="evidence" value="ECO:0007669"/>
    <property type="project" value="TreeGrafter"/>
</dbReference>
<dbReference type="GO" id="GO:0050661">
    <property type="term" value="F:NADP binding"/>
    <property type="evidence" value="ECO:0007669"/>
    <property type="project" value="InterPro"/>
</dbReference>
<evidence type="ECO:0000313" key="8">
    <source>
        <dbReference type="Proteomes" id="UP000019478"/>
    </source>
</evidence>
<name>W9Y893_9EURO</name>
<evidence type="ECO:0000256" key="4">
    <source>
        <dbReference type="SAM" id="MobiDB-lite"/>
    </source>
</evidence>
<evidence type="ECO:0000313" key="7">
    <source>
        <dbReference type="EMBL" id="EXJ89072.1"/>
    </source>
</evidence>
<sequence length="321" mass="33578">MADNHNYAFVGLGAMGFGMASNIRKKIPSSSILYIYDVYQPTCDKFVAEFGQYGPIEITQSGKEVAANAQVLISSLPSLESVRTVYLDETTGVVAAPANPDRLLLECSTIESSVARELGEKLAAAKAGVYVDTPVSGGAPAATAGKLSFMIGHANPNPNPDSKPAEGSGSGSDPIGQRIQDVLSFLGEPQKFFWCGPLGAGLAAKISNNYISCTVFLVVAEAMAIGARSGIDPALLSNVIRNSSGQTFMGDIVTSVPKELLESKNGFPAHLMIKDLGLGVDVGKATGVTPHMALAALDIWKQAAEDPAVVVKDGFPQFKKN</sequence>
<feature type="active site" evidence="3">
    <location>
        <position position="205"/>
    </location>
</feature>
<dbReference type="SUPFAM" id="SSF51735">
    <property type="entry name" value="NAD(P)-binding Rossmann-fold domains"/>
    <property type="match status" value="1"/>
</dbReference>
<comment type="caution">
    <text evidence="7">The sequence shown here is derived from an EMBL/GenBank/DDBJ whole genome shotgun (WGS) entry which is preliminary data.</text>
</comment>
<dbReference type="PROSITE" id="PS00895">
    <property type="entry name" value="3_HYDROXYISOBUT_DH"/>
    <property type="match status" value="1"/>
</dbReference>
<dbReference type="InterPro" id="IPR013328">
    <property type="entry name" value="6PGD_dom2"/>
</dbReference>
<dbReference type="InterPro" id="IPR006115">
    <property type="entry name" value="6PGDH_NADP-bd"/>
</dbReference>
<dbReference type="SUPFAM" id="SSF48179">
    <property type="entry name" value="6-phosphogluconate dehydrogenase C-terminal domain-like"/>
    <property type="match status" value="1"/>
</dbReference>
<feature type="domain" description="3-hydroxyisobutyrate dehydrogenase-like NAD-binding" evidence="6">
    <location>
        <begin position="199"/>
        <end position="305"/>
    </location>
</feature>
<dbReference type="InterPro" id="IPR029154">
    <property type="entry name" value="HIBADH-like_NADP-bd"/>
</dbReference>
<dbReference type="GO" id="GO:0051287">
    <property type="term" value="F:NAD binding"/>
    <property type="evidence" value="ECO:0007669"/>
    <property type="project" value="InterPro"/>
</dbReference>
<dbReference type="PIRSF" id="PIRSF000103">
    <property type="entry name" value="HIBADH"/>
    <property type="match status" value="1"/>
</dbReference>
<keyword evidence="8" id="KW-1185">Reference proteome</keyword>
<dbReference type="InterPro" id="IPR015815">
    <property type="entry name" value="HIBADH-related"/>
</dbReference>
<organism evidence="7 8">
    <name type="scientific">Capronia epimyces CBS 606.96</name>
    <dbReference type="NCBI Taxonomy" id="1182542"/>
    <lineage>
        <taxon>Eukaryota</taxon>
        <taxon>Fungi</taxon>
        <taxon>Dikarya</taxon>
        <taxon>Ascomycota</taxon>
        <taxon>Pezizomycotina</taxon>
        <taxon>Eurotiomycetes</taxon>
        <taxon>Chaetothyriomycetidae</taxon>
        <taxon>Chaetothyriales</taxon>
        <taxon>Herpotrichiellaceae</taxon>
        <taxon>Capronia</taxon>
    </lineage>
</organism>
<dbReference type="InterPro" id="IPR002204">
    <property type="entry name" value="3-OH-isobutyrate_DH-rel_CS"/>
</dbReference>
<gene>
    <name evidence="7" type="ORF">A1O3_02136</name>
</gene>
<dbReference type="AlphaFoldDB" id="W9Y893"/>
<protein>
    <recommendedName>
        <fullName evidence="9">3-hydroxyisobutyrate dehydrogenase</fullName>
    </recommendedName>
</protein>
<dbReference type="PANTHER" id="PTHR22981:SF81">
    <property type="entry name" value="DEHYDROGENASE, PUTATIVE-RELATED"/>
    <property type="match status" value="1"/>
</dbReference>
<dbReference type="Gene3D" id="3.40.50.720">
    <property type="entry name" value="NAD(P)-binding Rossmann-like Domain"/>
    <property type="match status" value="1"/>
</dbReference>
<evidence type="ECO:0000256" key="1">
    <source>
        <dbReference type="ARBA" id="ARBA00023002"/>
    </source>
</evidence>
<evidence type="ECO:0008006" key="9">
    <source>
        <dbReference type="Google" id="ProtNLM"/>
    </source>
</evidence>
<dbReference type="GO" id="GO:0005739">
    <property type="term" value="C:mitochondrion"/>
    <property type="evidence" value="ECO:0007669"/>
    <property type="project" value="TreeGrafter"/>
</dbReference>
<dbReference type="HOGENOM" id="CLU_035117_6_1_1"/>
<dbReference type="Pfam" id="PF03446">
    <property type="entry name" value="NAD_binding_2"/>
    <property type="match status" value="1"/>
</dbReference>
<accession>W9Y893</accession>
<dbReference type="eggNOG" id="KOG0409">
    <property type="taxonomic scope" value="Eukaryota"/>
</dbReference>